<dbReference type="SUPFAM" id="SSF52799">
    <property type="entry name" value="(Phosphotyrosine protein) phosphatases II"/>
    <property type="match status" value="1"/>
</dbReference>
<organism evidence="2 3">
    <name type="scientific">Halotia branconii CENA392</name>
    <dbReference type="NCBI Taxonomy" id="1539056"/>
    <lineage>
        <taxon>Bacteria</taxon>
        <taxon>Bacillati</taxon>
        <taxon>Cyanobacteriota</taxon>
        <taxon>Cyanophyceae</taxon>
        <taxon>Nostocales</taxon>
        <taxon>Nodulariaceae</taxon>
        <taxon>Halotia</taxon>
    </lineage>
</organism>
<keyword evidence="3" id="KW-1185">Reference proteome</keyword>
<dbReference type="CDD" id="cd14503">
    <property type="entry name" value="PTP-bact"/>
    <property type="match status" value="1"/>
</dbReference>
<dbReference type="Gene3D" id="3.90.190.10">
    <property type="entry name" value="Protein tyrosine phosphatase superfamily"/>
    <property type="match status" value="1"/>
</dbReference>
<gene>
    <name evidence="2" type="ORF">QI031_28595</name>
</gene>
<name>A0AAJ6P9D7_9CYAN</name>
<dbReference type="AlphaFoldDB" id="A0AAJ6P9D7"/>
<reference evidence="2 3" key="1">
    <citation type="journal article" date="2023" name="Limnol Oceanogr Lett">
        <title>Environmental adaptations by the intertidal Antarctic cyanobacterium Halotia branconii CENA392 as revealed using long-read genome sequencing.</title>
        <authorList>
            <person name="Dextro R.B."/>
            <person name="Delbaje E."/>
            <person name="Freitas P.N.N."/>
            <person name="Geraldes V."/>
            <person name="Pinto E."/>
            <person name="Long P.F."/>
            <person name="Fiore M.F."/>
        </authorList>
    </citation>
    <scope>NUCLEOTIDE SEQUENCE [LARGE SCALE GENOMIC DNA]</scope>
    <source>
        <strain evidence="2 3">CENA392</strain>
    </source>
</reference>
<evidence type="ECO:0000259" key="1">
    <source>
        <dbReference type="Pfam" id="PF04273"/>
    </source>
</evidence>
<evidence type="ECO:0000313" key="3">
    <source>
        <dbReference type="Proteomes" id="UP001223520"/>
    </source>
</evidence>
<dbReference type="Proteomes" id="UP001223520">
    <property type="component" value="Chromosome"/>
</dbReference>
<accession>A0AAJ6P9D7</accession>
<dbReference type="Pfam" id="PF04273">
    <property type="entry name" value="BLH_phosphatase"/>
    <property type="match status" value="1"/>
</dbReference>
<dbReference type="InterPro" id="IPR029021">
    <property type="entry name" value="Prot-tyrosine_phosphatase-like"/>
</dbReference>
<protein>
    <submittedName>
        <fullName evidence="2">Protein tyrosine phosphatase family protein</fullName>
    </submittedName>
</protein>
<sequence>MENIKYINKDLAIFIGQPSAEELEKLPQAGFKSVLNLRSSKEEGFLKNEQRSAEAVGLNYVNIPLRPDRLNDEIIDRILVEIDQLPKPMFSHCKSGLRAATATLIYIAIHEGLSPEEAFAKGKELGFDYDEKPGIKQFVSKYVSNCLKSPI</sequence>
<proteinExistence type="predicted"/>
<dbReference type="RefSeq" id="WP_281482933.1">
    <property type="nucleotide sequence ID" value="NZ_CP124543.1"/>
</dbReference>
<dbReference type="EMBL" id="CP124543">
    <property type="protein sequence ID" value="WGV25635.1"/>
    <property type="molecule type" value="Genomic_DNA"/>
</dbReference>
<dbReference type="InterPro" id="IPR005939">
    <property type="entry name" value="BLH_phosphatase-like"/>
</dbReference>
<dbReference type="GO" id="GO:0016787">
    <property type="term" value="F:hydrolase activity"/>
    <property type="evidence" value="ECO:0007669"/>
    <property type="project" value="InterPro"/>
</dbReference>
<dbReference type="KEGG" id="hbq:QI031_28595"/>
<feature type="domain" description="Beta-lactamase hydrolase-like protein phosphatase-like" evidence="1">
    <location>
        <begin position="7"/>
        <end position="101"/>
    </location>
</feature>
<evidence type="ECO:0000313" key="2">
    <source>
        <dbReference type="EMBL" id="WGV25635.1"/>
    </source>
</evidence>